<proteinExistence type="predicted"/>
<dbReference type="Pfam" id="PF07508">
    <property type="entry name" value="Recombinase"/>
    <property type="match status" value="1"/>
</dbReference>
<dbReference type="PANTHER" id="PTHR30461">
    <property type="entry name" value="DNA-INVERTASE FROM LAMBDOID PROPHAGE"/>
    <property type="match status" value="1"/>
</dbReference>
<accession>A0A975K631</accession>
<evidence type="ECO:0000256" key="4">
    <source>
        <dbReference type="PIRSR" id="PIRSR606118-50"/>
    </source>
</evidence>
<dbReference type="InterPro" id="IPR050639">
    <property type="entry name" value="SSR_resolvase"/>
</dbReference>
<feature type="domain" description="Recombinase" evidence="7">
    <location>
        <begin position="175"/>
        <end position="306"/>
    </location>
</feature>
<organism evidence="8 9">
    <name type="scientific">Sphingobium phenoxybenzoativorans</name>
    <dbReference type="NCBI Taxonomy" id="1592790"/>
    <lineage>
        <taxon>Bacteria</taxon>
        <taxon>Pseudomonadati</taxon>
        <taxon>Pseudomonadota</taxon>
        <taxon>Alphaproteobacteria</taxon>
        <taxon>Sphingomonadales</taxon>
        <taxon>Sphingomonadaceae</taxon>
        <taxon>Sphingobium</taxon>
    </lineage>
</organism>
<feature type="domain" description="Resolvase/invertase-type recombinase catalytic" evidence="6">
    <location>
        <begin position="19"/>
        <end position="171"/>
    </location>
</feature>
<dbReference type="InterPro" id="IPR025827">
    <property type="entry name" value="Zn_ribbon_recom_dom"/>
</dbReference>
<dbReference type="PROSITE" id="PS51736">
    <property type="entry name" value="RECOMBINASES_3"/>
    <property type="match status" value="1"/>
</dbReference>
<dbReference type="Pfam" id="PF00239">
    <property type="entry name" value="Resolvase"/>
    <property type="match status" value="1"/>
</dbReference>
<dbReference type="SUPFAM" id="SSF53041">
    <property type="entry name" value="Resolvase-like"/>
    <property type="match status" value="1"/>
</dbReference>
<dbReference type="PROSITE" id="PS00397">
    <property type="entry name" value="RECOMBINASES_1"/>
    <property type="match status" value="1"/>
</dbReference>
<evidence type="ECO:0000256" key="5">
    <source>
        <dbReference type="PROSITE-ProRule" id="PRU10137"/>
    </source>
</evidence>
<dbReference type="CDD" id="cd00338">
    <property type="entry name" value="Ser_Recombinase"/>
    <property type="match status" value="1"/>
</dbReference>
<dbReference type="InterPro" id="IPR036162">
    <property type="entry name" value="Resolvase-like_N_sf"/>
</dbReference>
<dbReference type="PROSITE" id="PS51737">
    <property type="entry name" value="RECOMBINASE_DNA_BIND"/>
    <property type="match status" value="1"/>
</dbReference>
<dbReference type="InterPro" id="IPR011109">
    <property type="entry name" value="DNA_bind_recombinase_dom"/>
</dbReference>
<dbReference type="EMBL" id="CP073910">
    <property type="protein sequence ID" value="QUT05465.1"/>
    <property type="molecule type" value="Genomic_DNA"/>
</dbReference>
<evidence type="ECO:0000256" key="2">
    <source>
        <dbReference type="ARBA" id="ARBA00023125"/>
    </source>
</evidence>
<dbReference type="Pfam" id="PF13408">
    <property type="entry name" value="Zn_ribbon_recom"/>
    <property type="match status" value="1"/>
</dbReference>
<feature type="active site" description="O-(5'-phospho-DNA)-serine intermediate" evidence="4 5">
    <location>
        <position position="27"/>
    </location>
</feature>
<dbReference type="Gene3D" id="3.90.1750.20">
    <property type="entry name" value="Putative Large Serine Recombinase, Chain B, Domain 2"/>
    <property type="match status" value="1"/>
</dbReference>
<dbReference type="KEGG" id="spph:KFK14_21260"/>
<keyword evidence="3" id="KW-0233">DNA recombination</keyword>
<sequence>MMNAAFAPSETGAVQPAQRAALYLRVSTPNQATHDLSIPDQRRQLEGYCLSNGWDVAAEFVEPGVTGTDDRRPAFQEMMDAAMEKPPAFDVVVVHSFSRFFRDQFQFEFYLRKLAKNGVRVVSITQVLGDDPASEMMRKIMTLFDEYQSKETAKHTLRAMNENARQGFWNGARPPIGYRVIDAEQRGTKIKKKLEVDPIHAETVRRIFRLALEGADGRGPIGVMAIACWLNENNIRTRYGGRWGKGMVHQVLTRTTYIGQHRFNTYDVKKGRRKPEAEHAIMEVPPIVTVAEFEAVQRSLKARSPKMMAPRAVGGSTLLTGICFCACCGAAMTLRTGTSRSGLEYRYYTCATKATKGKTGCPGVSLPMDRLNEAVIEHLEKRLLDPARLEVLMDQLIARREEWVTERRQHVAEMERRATEADTKLSRLYEAIENGLVDMGDPSLKGRIAELTAIRDQARGDAERAVAHIERISPEITVESLHAFALAARKKLRYDDGSYARNHVRAVAQRVEVHSKTDVRICGTRTELLRTLTAASGVEAAVLGTRAFGPKWCQKRTRILLFFMCYNSNIGDVVLAKARRKARISMWPRGSSPIQGLETHKNGGFLRFFYREQK</sequence>
<reference evidence="8" key="1">
    <citation type="submission" date="2021-04" db="EMBL/GenBank/DDBJ databases">
        <title>Isolation of p-tert-butylphenol degrading bacteria Sphingobium phenoxybenzoativorans Tas13 from active sludge.</title>
        <authorList>
            <person name="Li Y."/>
        </authorList>
    </citation>
    <scope>NUCLEOTIDE SEQUENCE</scope>
    <source>
        <strain evidence="8">Tas13</strain>
    </source>
</reference>
<protein>
    <submittedName>
        <fullName evidence="8">Recombinase family protein</fullName>
    </submittedName>
</protein>
<evidence type="ECO:0000259" key="7">
    <source>
        <dbReference type="PROSITE" id="PS51737"/>
    </source>
</evidence>
<dbReference type="InterPro" id="IPR006119">
    <property type="entry name" value="Resolv_N"/>
</dbReference>
<dbReference type="GO" id="GO:0015074">
    <property type="term" value="P:DNA integration"/>
    <property type="evidence" value="ECO:0007669"/>
    <property type="project" value="UniProtKB-KW"/>
</dbReference>
<dbReference type="RefSeq" id="WP_212609009.1">
    <property type="nucleotide sequence ID" value="NZ_CP073910.1"/>
</dbReference>
<dbReference type="Gene3D" id="3.40.50.1390">
    <property type="entry name" value="Resolvase, N-terminal catalytic domain"/>
    <property type="match status" value="1"/>
</dbReference>
<keyword evidence="1" id="KW-0229">DNA integration</keyword>
<dbReference type="Proteomes" id="UP000681425">
    <property type="component" value="Chromosome"/>
</dbReference>
<gene>
    <name evidence="8" type="ORF">KFK14_21260</name>
</gene>
<evidence type="ECO:0000313" key="8">
    <source>
        <dbReference type="EMBL" id="QUT05465.1"/>
    </source>
</evidence>
<dbReference type="GO" id="GO:0000150">
    <property type="term" value="F:DNA strand exchange activity"/>
    <property type="evidence" value="ECO:0007669"/>
    <property type="project" value="InterPro"/>
</dbReference>
<keyword evidence="2" id="KW-0238">DNA-binding</keyword>
<dbReference type="PANTHER" id="PTHR30461:SF23">
    <property type="entry name" value="DNA RECOMBINASE-RELATED"/>
    <property type="match status" value="1"/>
</dbReference>
<dbReference type="InterPro" id="IPR006118">
    <property type="entry name" value="Recombinase_CS"/>
</dbReference>
<keyword evidence="9" id="KW-1185">Reference proteome</keyword>
<evidence type="ECO:0000256" key="1">
    <source>
        <dbReference type="ARBA" id="ARBA00022908"/>
    </source>
</evidence>
<dbReference type="InterPro" id="IPR038109">
    <property type="entry name" value="DNA_bind_recomb_sf"/>
</dbReference>
<dbReference type="AlphaFoldDB" id="A0A975K631"/>
<evidence type="ECO:0000313" key="9">
    <source>
        <dbReference type="Proteomes" id="UP000681425"/>
    </source>
</evidence>
<evidence type="ECO:0000256" key="3">
    <source>
        <dbReference type="ARBA" id="ARBA00023172"/>
    </source>
</evidence>
<name>A0A975K631_9SPHN</name>
<evidence type="ECO:0000259" key="6">
    <source>
        <dbReference type="PROSITE" id="PS51736"/>
    </source>
</evidence>
<dbReference type="GO" id="GO:0003677">
    <property type="term" value="F:DNA binding"/>
    <property type="evidence" value="ECO:0007669"/>
    <property type="project" value="UniProtKB-KW"/>
</dbReference>
<dbReference type="SMART" id="SM00857">
    <property type="entry name" value="Resolvase"/>
    <property type="match status" value="1"/>
</dbReference>